<sequence length="447" mass="49384">MIRLILWFALVLVIAATTAFIADFPGSVVMDFPTRRIETSFAALVLFAGFLVLLVGFLVWFIGWLRREMPVVGSNRVLHRQKRGFKLLNQSLVALSAGDHRVAKRLVEQAEVLLPPQPMVHLIAAEASHRAGEHEAAAKRYKALEQSEDGRLIGLRGLLSEARRTGKENEALVLARRAFDENRKSPWVLKTLFALEVSSGNWVEAEAALAKVLKEGLFDKQTADHHRGALAYAEGTEAQLRGDRDAARKHFKRALTVRTGFVPAIAGLVRLELSSGNKKQASKLIHDAWKTAPHPVLAKLFKEIDASESTADWLKRVRGLAAVRPDHPVSLLLLVDALMDARDYSAAKPVLERLLKDAPSRAAWQFRLALAHALEEDPDPVEAALEYAPEGASWYCDDCGTKAASWSPLCPSCDMFDTLEWRQGADIKAPKKTFNPASTITLLSVDS</sequence>
<keyword evidence="4 5" id="KW-0472">Membrane</keyword>
<dbReference type="InterPro" id="IPR011990">
    <property type="entry name" value="TPR-like_helical_dom_sf"/>
</dbReference>
<keyword evidence="3 5" id="KW-1133">Transmembrane helix</keyword>
<dbReference type="Pfam" id="PF13432">
    <property type="entry name" value="TPR_16"/>
    <property type="match status" value="1"/>
</dbReference>
<evidence type="ECO:0000256" key="1">
    <source>
        <dbReference type="ARBA" id="ARBA00004370"/>
    </source>
</evidence>
<protein>
    <submittedName>
        <fullName evidence="7">Heme biosynthesis protein HemY</fullName>
    </submittedName>
</protein>
<keyword evidence="8" id="KW-1185">Reference proteome</keyword>
<feature type="domain" description="HemY N-terminal" evidence="6">
    <location>
        <begin position="26"/>
        <end position="132"/>
    </location>
</feature>
<organism evidence="7 8">
    <name type="scientific">Kordiimonas pumila</name>
    <dbReference type="NCBI Taxonomy" id="2161677"/>
    <lineage>
        <taxon>Bacteria</taxon>
        <taxon>Pseudomonadati</taxon>
        <taxon>Pseudomonadota</taxon>
        <taxon>Alphaproteobacteria</taxon>
        <taxon>Kordiimonadales</taxon>
        <taxon>Kordiimonadaceae</taxon>
        <taxon>Kordiimonas</taxon>
    </lineage>
</organism>
<feature type="transmembrane region" description="Helical" evidence="5">
    <location>
        <begin position="43"/>
        <end position="65"/>
    </location>
</feature>
<dbReference type="InterPro" id="IPR010817">
    <property type="entry name" value="HemY_N"/>
</dbReference>
<dbReference type="Pfam" id="PF14559">
    <property type="entry name" value="TPR_19"/>
    <property type="match status" value="1"/>
</dbReference>
<evidence type="ECO:0000256" key="5">
    <source>
        <dbReference type="SAM" id="Phobius"/>
    </source>
</evidence>
<dbReference type="Pfam" id="PF07219">
    <property type="entry name" value="HemY_N"/>
    <property type="match status" value="1"/>
</dbReference>
<dbReference type="Gene3D" id="1.25.40.10">
    <property type="entry name" value="Tetratricopeptide repeat domain"/>
    <property type="match status" value="1"/>
</dbReference>
<evidence type="ECO:0000313" key="8">
    <source>
        <dbReference type="Proteomes" id="UP001595444"/>
    </source>
</evidence>
<evidence type="ECO:0000313" key="7">
    <source>
        <dbReference type="EMBL" id="MFC3052190.1"/>
    </source>
</evidence>
<dbReference type="SUPFAM" id="SSF48452">
    <property type="entry name" value="TPR-like"/>
    <property type="match status" value="1"/>
</dbReference>
<evidence type="ECO:0000256" key="4">
    <source>
        <dbReference type="ARBA" id="ARBA00023136"/>
    </source>
</evidence>
<accession>A0ABV7D5I2</accession>
<name>A0ABV7D5I2_9PROT</name>
<dbReference type="EMBL" id="JBHRSL010000010">
    <property type="protein sequence ID" value="MFC3052190.1"/>
    <property type="molecule type" value="Genomic_DNA"/>
</dbReference>
<comment type="caution">
    <text evidence="7">The sequence shown here is derived from an EMBL/GenBank/DDBJ whole genome shotgun (WGS) entry which is preliminary data.</text>
</comment>
<evidence type="ECO:0000259" key="6">
    <source>
        <dbReference type="Pfam" id="PF07219"/>
    </source>
</evidence>
<dbReference type="RefSeq" id="WP_194214123.1">
    <property type="nucleotide sequence ID" value="NZ_CP061205.1"/>
</dbReference>
<evidence type="ECO:0000256" key="3">
    <source>
        <dbReference type="ARBA" id="ARBA00022989"/>
    </source>
</evidence>
<keyword evidence="2 5" id="KW-0812">Transmembrane</keyword>
<reference evidence="8" key="1">
    <citation type="journal article" date="2019" name="Int. J. Syst. Evol. Microbiol.">
        <title>The Global Catalogue of Microorganisms (GCM) 10K type strain sequencing project: providing services to taxonomists for standard genome sequencing and annotation.</title>
        <authorList>
            <consortium name="The Broad Institute Genomics Platform"/>
            <consortium name="The Broad Institute Genome Sequencing Center for Infectious Disease"/>
            <person name="Wu L."/>
            <person name="Ma J."/>
        </authorList>
    </citation>
    <scope>NUCLEOTIDE SEQUENCE [LARGE SCALE GENOMIC DNA]</scope>
    <source>
        <strain evidence="8">KCTC 62164</strain>
    </source>
</reference>
<proteinExistence type="predicted"/>
<evidence type="ECO:0000256" key="2">
    <source>
        <dbReference type="ARBA" id="ARBA00022692"/>
    </source>
</evidence>
<dbReference type="Proteomes" id="UP001595444">
    <property type="component" value="Unassembled WGS sequence"/>
</dbReference>
<gene>
    <name evidence="7" type="ORF">ACFOKA_09770</name>
</gene>
<comment type="subcellular location">
    <subcellularLocation>
        <location evidence="1">Membrane</location>
    </subcellularLocation>
</comment>